<keyword evidence="3" id="KW-1185">Reference proteome</keyword>
<evidence type="ECO:0000259" key="1">
    <source>
        <dbReference type="Pfam" id="PF03478"/>
    </source>
</evidence>
<protein>
    <recommendedName>
        <fullName evidence="1">KIB1-4 beta-propeller domain-containing protein</fullName>
    </recommendedName>
</protein>
<dbReference type="InterPro" id="IPR005174">
    <property type="entry name" value="KIB1-4_b-propeller"/>
</dbReference>
<dbReference type="Proteomes" id="UP000011116">
    <property type="component" value="Chromosome 3H"/>
</dbReference>
<feature type="domain" description="KIB1-4 beta-propeller" evidence="1">
    <location>
        <begin position="82"/>
        <end position="300"/>
    </location>
</feature>
<dbReference type="Pfam" id="PF03478">
    <property type="entry name" value="Beta-prop_KIB1-4"/>
    <property type="match status" value="1"/>
</dbReference>
<proteinExistence type="predicted"/>
<reference evidence="2" key="3">
    <citation type="submission" date="2022-01" db="UniProtKB">
        <authorList>
            <consortium name="EnsemblPlants"/>
        </authorList>
    </citation>
    <scope>IDENTIFICATION</scope>
    <source>
        <strain evidence="2">subsp. vulgare</strain>
    </source>
</reference>
<evidence type="ECO:0000313" key="3">
    <source>
        <dbReference type="Proteomes" id="UP000011116"/>
    </source>
</evidence>
<dbReference type="PANTHER" id="PTHR33165">
    <property type="entry name" value="F-BOX DOMAIN CONTAINING PROTEIN-LIKE-RELATED"/>
    <property type="match status" value="1"/>
</dbReference>
<organism evidence="2 3">
    <name type="scientific">Hordeum vulgare subsp. vulgare</name>
    <name type="common">Domesticated barley</name>
    <dbReference type="NCBI Taxonomy" id="112509"/>
    <lineage>
        <taxon>Eukaryota</taxon>
        <taxon>Viridiplantae</taxon>
        <taxon>Streptophyta</taxon>
        <taxon>Embryophyta</taxon>
        <taxon>Tracheophyta</taxon>
        <taxon>Spermatophyta</taxon>
        <taxon>Magnoliopsida</taxon>
        <taxon>Liliopsida</taxon>
        <taxon>Poales</taxon>
        <taxon>Poaceae</taxon>
        <taxon>BOP clade</taxon>
        <taxon>Pooideae</taxon>
        <taxon>Triticodae</taxon>
        <taxon>Triticeae</taxon>
        <taxon>Hordeinae</taxon>
        <taxon>Hordeum</taxon>
    </lineage>
</organism>
<accession>A0A8I6WWZ4</accession>
<dbReference type="SUPFAM" id="SSF81383">
    <property type="entry name" value="F-box domain"/>
    <property type="match status" value="1"/>
</dbReference>
<dbReference type="AlphaFoldDB" id="A0A8I6WWZ4"/>
<dbReference type="Gene3D" id="1.20.1280.50">
    <property type="match status" value="1"/>
</dbReference>
<reference evidence="2" key="2">
    <citation type="submission" date="2020-10" db="EMBL/GenBank/DDBJ databases">
        <authorList>
            <person name="Scholz U."/>
            <person name="Mascher M."/>
            <person name="Fiebig A."/>
        </authorList>
    </citation>
    <scope>NUCLEOTIDE SEQUENCE [LARGE SCALE GENOMIC DNA]</scope>
    <source>
        <strain evidence="2">cv. Morex</strain>
    </source>
</reference>
<reference evidence="3" key="1">
    <citation type="journal article" date="2012" name="Nature">
        <title>A physical, genetic and functional sequence assembly of the barley genome.</title>
        <authorList>
            <consortium name="The International Barley Genome Sequencing Consortium"/>
            <person name="Mayer K.F."/>
            <person name="Waugh R."/>
            <person name="Brown J.W."/>
            <person name="Schulman A."/>
            <person name="Langridge P."/>
            <person name="Platzer M."/>
            <person name="Fincher G.B."/>
            <person name="Muehlbauer G.J."/>
            <person name="Sato K."/>
            <person name="Close T.J."/>
            <person name="Wise R.P."/>
            <person name="Stein N."/>
        </authorList>
    </citation>
    <scope>NUCLEOTIDE SEQUENCE [LARGE SCALE GENOMIC DNA]</scope>
    <source>
        <strain evidence="3">cv. Morex</strain>
    </source>
</reference>
<sequence length="353" mass="39621">MDWSSLPPELIHHIAGGLLDTADLDCYMALRAICHNWRAATDDPTNNMDRRFRPRNWVMLDYPSHDKDTRVLVNTETARFHVRNIPMLRNYYVVSVTGDGLLVLAAKEAPHAACVLNPFTGYMVRFAARMRPSVTAAVVSSSSPLYLIIYCTDSSKLYRANPGSKEFVRYKKKYPYPLVRKAVQGCVAIAGHQNVLPPLPAVVVAKIDDLMTAYAEFPDNHIGMAAWPGCFVVESAGETLIIFKLENRRMEVFKMDKDGNTLEKVNSIGSRAIFISNGSRCLSVDATQFPSIEANCIYLTPHLAWPCTEIYHLEHGAQGLMSMAMIKKMECGDNFLIRSWMVSCCLRTSPLYL</sequence>
<dbReference type="InterPro" id="IPR036047">
    <property type="entry name" value="F-box-like_dom_sf"/>
</dbReference>
<dbReference type="Gramene" id="HORVU.MOREX.r3.3HG0325130.1">
    <property type="protein sequence ID" value="HORVU.MOREX.r3.3HG0325130.1.CDS1"/>
    <property type="gene ID" value="HORVU.MOREX.r3.3HG0325130"/>
</dbReference>
<dbReference type="EnsemblPlants" id="HORVU.MOREX.r3.3HG0325130.1">
    <property type="protein sequence ID" value="HORVU.MOREX.r3.3HG0325130.1.CDS1"/>
    <property type="gene ID" value="HORVU.MOREX.r3.3HG0325130"/>
</dbReference>
<name>A0A8I6WWZ4_HORVV</name>
<dbReference type="PANTHER" id="PTHR33165:SF100">
    <property type="entry name" value="DUF295 DOMAIN-CONTAINING PROTEIN"/>
    <property type="match status" value="1"/>
</dbReference>
<dbReference type="Gramene" id="HORVU.MOREX.r2.3HG0271250.1">
    <property type="protein sequence ID" value="HORVU.MOREX.r2.3HG0271250.1.CDS.1"/>
    <property type="gene ID" value="HORVU.MOREX.r2.3HG0271250"/>
</dbReference>
<evidence type="ECO:0000313" key="2">
    <source>
        <dbReference type="EnsemblPlants" id="HORVU.MOREX.r3.3HG0325130.1.CDS1"/>
    </source>
</evidence>